<organism evidence="2 3">
    <name type="scientific">Shewanella benthica</name>
    <dbReference type="NCBI Taxonomy" id="43661"/>
    <lineage>
        <taxon>Bacteria</taxon>
        <taxon>Pseudomonadati</taxon>
        <taxon>Pseudomonadota</taxon>
        <taxon>Gammaproteobacteria</taxon>
        <taxon>Alteromonadales</taxon>
        <taxon>Shewanellaceae</taxon>
        <taxon>Shewanella</taxon>
    </lineage>
</organism>
<dbReference type="Proteomes" id="UP000250123">
    <property type="component" value="Chromosome SHEWBE"/>
</dbReference>
<feature type="transmembrane region" description="Helical" evidence="1">
    <location>
        <begin position="12"/>
        <end position="32"/>
    </location>
</feature>
<evidence type="ECO:0000313" key="2">
    <source>
        <dbReference type="EMBL" id="SQH74753.1"/>
    </source>
</evidence>
<keyword evidence="1" id="KW-0812">Transmembrane</keyword>
<sequence length="75" mass="8378">MPFVDTGFDIGLYVVATVVMVATVTALVVGFWKIHDLPINKAHKEQHHHVALIRTHLDRFLSPLGVGGGRDRRFC</sequence>
<dbReference type="EMBL" id="LS483452">
    <property type="protein sequence ID" value="SQH74753.1"/>
    <property type="molecule type" value="Genomic_DNA"/>
</dbReference>
<keyword evidence="1" id="KW-0472">Membrane</keyword>
<proteinExistence type="predicted"/>
<protein>
    <submittedName>
        <fullName evidence="2">Uncharacterized protein</fullName>
    </submittedName>
</protein>
<keyword evidence="1" id="KW-1133">Transmembrane helix</keyword>
<gene>
    <name evidence="2" type="ORF">SHEWBE_0776</name>
</gene>
<accession>A0A330M071</accession>
<dbReference type="AlphaFoldDB" id="A0A330M071"/>
<reference evidence="3" key="1">
    <citation type="submission" date="2018-06" db="EMBL/GenBank/DDBJ databases">
        <authorList>
            <person name="Cea G.-C."/>
            <person name="William W."/>
        </authorList>
    </citation>
    <scope>NUCLEOTIDE SEQUENCE [LARGE SCALE GENOMIC DNA]</scope>
    <source>
        <strain evidence="3">DB21MT-2</strain>
    </source>
</reference>
<evidence type="ECO:0000313" key="3">
    <source>
        <dbReference type="Proteomes" id="UP000250123"/>
    </source>
</evidence>
<name>A0A330M071_9GAMM</name>
<evidence type="ECO:0000256" key="1">
    <source>
        <dbReference type="SAM" id="Phobius"/>
    </source>
</evidence>
<dbReference type="KEGG" id="sbk:SHEWBE_0776"/>